<gene>
    <name evidence="1" type="ORF">Prubr_74750</name>
</gene>
<keyword evidence="2" id="KW-1185">Reference proteome</keyword>
<evidence type="ECO:0000313" key="1">
    <source>
        <dbReference type="EMBL" id="BCJ70454.1"/>
    </source>
</evidence>
<organism evidence="1 2">
    <name type="scientific">Polymorphospora rubra</name>
    <dbReference type="NCBI Taxonomy" id="338584"/>
    <lineage>
        <taxon>Bacteria</taxon>
        <taxon>Bacillati</taxon>
        <taxon>Actinomycetota</taxon>
        <taxon>Actinomycetes</taxon>
        <taxon>Micromonosporales</taxon>
        <taxon>Micromonosporaceae</taxon>
        <taxon>Polymorphospora</taxon>
    </lineage>
</organism>
<dbReference type="KEGG" id="pry:Prubr_74750"/>
<reference evidence="1" key="1">
    <citation type="submission" date="2020-08" db="EMBL/GenBank/DDBJ databases">
        <title>Whole genome shotgun sequence of Polymorphospora rubra NBRC 101157.</title>
        <authorList>
            <person name="Komaki H."/>
            <person name="Tamura T."/>
        </authorList>
    </citation>
    <scope>NUCLEOTIDE SEQUENCE</scope>
    <source>
        <strain evidence="1">NBRC 101157</strain>
    </source>
</reference>
<dbReference type="AlphaFoldDB" id="A0A810NDQ7"/>
<accession>A0A810NDQ7</accession>
<dbReference type="Proteomes" id="UP000680866">
    <property type="component" value="Chromosome"/>
</dbReference>
<dbReference type="InterPro" id="IPR036691">
    <property type="entry name" value="Endo/exonu/phosph_ase_sf"/>
</dbReference>
<protein>
    <recommendedName>
        <fullName evidence="3">Endonuclease/exonuclease/phosphatase</fullName>
    </recommendedName>
</protein>
<evidence type="ECO:0000313" key="2">
    <source>
        <dbReference type="Proteomes" id="UP000680866"/>
    </source>
</evidence>
<dbReference type="SUPFAM" id="SSF56219">
    <property type="entry name" value="DNase I-like"/>
    <property type="match status" value="1"/>
</dbReference>
<dbReference type="EMBL" id="AP023359">
    <property type="protein sequence ID" value="BCJ70454.1"/>
    <property type="molecule type" value="Genomic_DNA"/>
</dbReference>
<dbReference type="Gene3D" id="3.60.10.10">
    <property type="entry name" value="Endonuclease/exonuclease/phosphatase"/>
    <property type="match status" value="1"/>
</dbReference>
<evidence type="ECO:0008006" key="3">
    <source>
        <dbReference type="Google" id="ProtNLM"/>
    </source>
</evidence>
<name>A0A810NDQ7_9ACTN</name>
<proteinExistence type="predicted"/>
<sequence length="86" mass="9657">MWELSGLRDTAVRSPVWQATTGHWPTCDYGRRSIARRIDTIHTSAQDLDAVTRHAVFDTPLARVASDHLPVFVDIDPSQGCREVRA</sequence>